<dbReference type="AlphaFoldDB" id="A0A365YAG0"/>
<dbReference type="RefSeq" id="WP_053797881.1">
    <property type="nucleotide sequence ID" value="NZ_CM125969.1"/>
</dbReference>
<keyword evidence="3" id="KW-1185">Reference proteome</keyword>
<reference evidence="2 3" key="1">
    <citation type="submission" date="2018-01" db="EMBL/GenBank/DDBJ databases">
        <title>Glutamicibacter soli strain NHPC-3 Whole genome sequence and assembly.</title>
        <authorList>
            <person name="Choudhury P."/>
            <person name="Gupta D."/>
            <person name="Sengupta K."/>
            <person name="Jawed A."/>
            <person name="Sultana N."/>
            <person name="Saha P."/>
        </authorList>
    </citation>
    <scope>NUCLEOTIDE SEQUENCE [LARGE SCALE GENOMIC DNA]</scope>
    <source>
        <strain evidence="2 3">NHPC-3</strain>
    </source>
</reference>
<evidence type="ECO:0000313" key="1">
    <source>
        <dbReference type="EMBL" id="NAZ16783.1"/>
    </source>
</evidence>
<evidence type="ECO:0000313" key="3">
    <source>
        <dbReference type="Proteomes" id="UP000252167"/>
    </source>
</evidence>
<protein>
    <submittedName>
        <fullName evidence="2">Uncharacterized protein</fullName>
    </submittedName>
</protein>
<dbReference type="Proteomes" id="UP000477543">
    <property type="component" value="Unassembled WGS sequence"/>
</dbReference>
<name>A0A365YAG0_9MICC</name>
<dbReference type="Proteomes" id="UP000252167">
    <property type="component" value="Unassembled WGS sequence"/>
</dbReference>
<proteinExistence type="predicted"/>
<reference evidence="1 4" key="2">
    <citation type="submission" date="2020-01" db="EMBL/GenBank/DDBJ databases">
        <title>Glutamicibacter soli M275.</title>
        <authorList>
            <person name="Meng X."/>
        </authorList>
    </citation>
    <scope>NUCLEOTIDE SEQUENCE [LARGE SCALE GENOMIC DNA]</scope>
    <source>
        <strain evidence="1 4">M275</strain>
    </source>
</reference>
<dbReference type="EMBL" id="WYDN01000010">
    <property type="protein sequence ID" value="NAZ16783.1"/>
    <property type="molecule type" value="Genomic_DNA"/>
</dbReference>
<evidence type="ECO:0000313" key="4">
    <source>
        <dbReference type="Proteomes" id="UP000477543"/>
    </source>
</evidence>
<organism evidence="2 3">
    <name type="scientific">Glutamicibacter soli</name>
    <dbReference type="NCBI Taxonomy" id="453836"/>
    <lineage>
        <taxon>Bacteria</taxon>
        <taxon>Bacillati</taxon>
        <taxon>Actinomycetota</taxon>
        <taxon>Actinomycetes</taxon>
        <taxon>Micrococcales</taxon>
        <taxon>Micrococcaceae</taxon>
        <taxon>Glutamicibacter</taxon>
    </lineage>
</organism>
<evidence type="ECO:0000313" key="2">
    <source>
        <dbReference type="EMBL" id="RBL99675.1"/>
    </source>
</evidence>
<dbReference type="EMBL" id="POAF01000007">
    <property type="protein sequence ID" value="RBL99675.1"/>
    <property type="molecule type" value="Genomic_DNA"/>
</dbReference>
<comment type="caution">
    <text evidence="2">The sequence shown here is derived from an EMBL/GenBank/DDBJ whole genome shotgun (WGS) entry which is preliminary data.</text>
</comment>
<gene>
    <name evidence="2" type="ORF">C1H84_14790</name>
    <name evidence="1" type="ORF">GT020_12030</name>
</gene>
<sequence length="153" mass="16584">MDTSPAENPTEQVKTRLHHVFDSQIPNFASYNLVAGTGIAGSGGLKVIGYRRQPAELVLAPVNSSDLTASEDAITINNTNVNQLALLNDGEYEVATSTGRVFRFSIPLHPGIDLQLDDAVSLSAVIDQEDDAKDFADFMDHFMNTIEGTENFV</sequence>
<accession>A0A365YAG0</accession>